<dbReference type="Proteomes" id="UP000175744">
    <property type="component" value="Unassembled WGS sequence"/>
</dbReference>
<reference evidence="1 2" key="1">
    <citation type="submission" date="2016-06" db="EMBL/GenBank/DDBJ databases">
        <title>Genome sequence of Clostridium acetireducens DSM 10703.</title>
        <authorList>
            <person name="Poehlein A."/>
            <person name="Fluechter S."/>
            <person name="Duerre P."/>
            <person name="Daniel R."/>
        </authorList>
    </citation>
    <scope>NUCLEOTIDE SEQUENCE [LARGE SCALE GENOMIC DNA]</scope>
    <source>
        <strain evidence="1 2">DSM 10703</strain>
    </source>
</reference>
<dbReference type="SUPFAM" id="SSF158446">
    <property type="entry name" value="IVS-encoded protein-like"/>
    <property type="match status" value="1"/>
</dbReference>
<dbReference type="PANTHER" id="PTHR38471:SF2">
    <property type="entry name" value="FOUR HELIX BUNDLE PROTEIN"/>
    <property type="match status" value="1"/>
</dbReference>
<protein>
    <recommendedName>
        <fullName evidence="3">Four helix bundle protein</fullName>
    </recommendedName>
</protein>
<dbReference type="EMBL" id="LZFO01000011">
    <property type="protein sequence ID" value="OFI06496.1"/>
    <property type="molecule type" value="Genomic_DNA"/>
</dbReference>
<dbReference type="OrthoDB" id="285993at2"/>
<evidence type="ECO:0008006" key="3">
    <source>
        <dbReference type="Google" id="ProtNLM"/>
    </source>
</evidence>
<evidence type="ECO:0000313" key="1">
    <source>
        <dbReference type="EMBL" id="OFI06496.1"/>
    </source>
</evidence>
<dbReference type="PIRSF" id="PIRSF035652">
    <property type="entry name" value="CHP02436"/>
    <property type="match status" value="1"/>
</dbReference>
<comment type="caution">
    <text evidence="1">The sequence shown here is derived from an EMBL/GenBank/DDBJ whole genome shotgun (WGS) entry which is preliminary data.</text>
</comment>
<sequence>MRESLVYDKAFKFAVKIVDLYKYLCKYKKEFTLSKQILKSGTSIGANIKEGLYAQSKKDFLSKFSIALKECSETEYWLDLLGATEYINNKIFKELSKDCSEINKMLSSIVKTTKERINLV</sequence>
<dbReference type="PATRIC" id="fig|1121290.3.peg.994"/>
<dbReference type="NCBIfam" id="TIGR02436">
    <property type="entry name" value="four helix bundle protein"/>
    <property type="match status" value="1"/>
</dbReference>
<gene>
    <name evidence="1" type="ORF">CLOACE_09960</name>
</gene>
<proteinExistence type="predicted"/>
<dbReference type="Pfam" id="PF05635">
    <property type="entry name" value="23S_rRNA_IVP"/>
    <property type="match status" value="1"/>
</dbReference>
<evidence type="ECO:0000313" key="2">
    <source>
        <dbReference type="Proteomes" id="UP000175744"/>
    </source>
</evidence>
<dbReference type="InterPro" id="IPR012657">
    <property type="entry name" value="23S_rRNA-intervening_sequence"/>
</dbReference>
<name>A0A1E8EZB7_9CLOT</name>
<dbReference type="RefSeq" id="WP_070109931.1">
    <property type="nucleotide sequence ID" value="NZ_LZFO01000011.1"/>
</dbReference>
<keyword evidence="2" id="KW-1185">Reference proteome</keyword>
<accession>A0A1E8EZB7</accession>
<dbReference type="AlphaFoldDB" id="A0A1E8EZB7"/>
<dbReference type="InterPro" id="IPR036583">
    <property type="entry name" value="23S_rRNA_IVS_sf"/>
</dbReference>
<organism evidence="1 2">
    <name type="scientific">Clostridium acetireducens DSM 10703</name>
    <dbReference type="NCBI Taxonomy" id="1121290"/>
    <lineage>
        <taxon>Bacteria</taxon>
        <taxon>Bacillati</taxon>
        <taxon>Bacillota</taxon>
        <taxon>Clostridia</taxon>
        <taxon>Eubacteriales</taxon>
        <taxon>Clostridiaceae</taxon>
        <taxon>Clostridium</taxon>
    </lineage>
</organism>
<dbReference type="Gene3D" id="1.20.1440.60">
    <property type="entry name" value="23S rRNA-intervening sequence"/>
    <property type="match status" value="1"/>
</dbReference>
<dbReference type="PANTHER" id="PTHR38471">
    <property type="entry name" value="FOUR HELIX BUNDLE PROTEIN"/>
    <property type="match status" value="1"/>
</dbReference>